<organism evidence="5 6">
    <name type="scientific">Stylonychia lemnae</name>
    <name type="common">Ciliate</name>
    <dbReference type="NCBI Taxonomy" id="5949"/>
    <lineage>
        <taxon>Eukaryota</taxon>
        <taxon>Sar</taxon>
        <taxon>Alveolata</taxon>
        <taxon>Ciliophora</taxon>
        <taxon>Intramacronucleata</taxon>
        <taxon>Spirotrichea</taxon>
        <taxon>Stichotrichia</taxon>
        <taxon>Sporadotrichida</taxon>
        <taxon>Oxytrichidae</taxon>
        <taxon>Stylonychinae</taxon>
        <taxon>Stylonychia</taxon>
    </lineage>
</organism>
<protein>
    <recommendedName>
        <fullName evidence="4">Kinase</fullName>
        <ecNumber evidence="4">2.7.-.-</ecNumber>
    </recommendedName>
</protein>
<dbReference type="Gene3D" id="3.30.470.160">
    <property type="entry name" value="Inositol polyphosphate kinase"/>
    <property type="match status" value="1"/>
</dbReference>
<dbReference type="EC" id="2.7.-.-" evidence="4"/>
<comment type="similarity">
    <text evidence="1 4">Belongs to the inositol phosphokinase (IPK) family.</text>
</comment>
<dbReference type="GO" id="GO:0005737">
    <property type="term" value="C:cytoplasm"/>
    <property type="evidence" value="ECO:0007669"/>
    <property type="project" value="TreeGrafter"/>
</dbReference>
<dbReference type="GO" id="GO:0005634">
    <property type="term" value="C:nucleus"/>
    <property type="evidence" value="ECO:0007669"/>
    <property type="project" value="TreeGrafter"/>
</dbReference>
<dbReference type="InParanoid" id="A0A078AUR0"/>
<accession>A0A078AUR0</accession>
<dbReference type="InterPro" id="IPR005522">
    <property type="entry name" value="IPK"/>
</dbReference>
<gene>
    <name evidence="5" type="primary">Contig10730.g11480</name>
    <name evidence="5" type="ORF">STYLEM_15004</name>
</gene>
<reference evidence="5 6" key="1">
    <citation type="submission" date="2014-06" db="EMBL/GenBank/DDBJ databases">
        <authorList>
            <person name="Swart Estienne"/>
        </authorList>
    </citation>
    <scope>NUCLEOTIDE SEQUENCE [LARGE SCALE GENOMIC DNA]</scope>
    <source>
        <strain evidence="5 6">130c</strain>
    </source>
</reference>
<evidence type="ECO:0000256" key="4">
    <source>
        <dbReference type="RuleBase" id="RU363090"/>
    </source>
</evidence>
<dbReference type="InterPro" id="IPR038286">
    <property type="entry name" value="IPK_sf"/>
</dbReference>
<evidence type="ECO:0000313" key="5">
    <source>
        <dbReference type="EMBL" id="CDW85914.1"/>
    </source>
</evidence>
<evidence type="ECO:0000256" key="2">
    <source>
        <dbReference type="ARBA" id="ARBA00022679"/>
    </source>
</evidence>
<dbReference type="OrthoDB" id="2573163at2759"/>
<dbReference type="EMBL" id="CCKQ01014164">
    <property type="protein sequence ID" value="CDW85914.1"/>
    <property type="molecule type" value="Genomic_DNA"/>
</dbReference>
<dbReference type="SUPFAM" id="SSF56104">
    <property type="entry name" value="SAICAR synthase-like"/>
    <property type="match status" value="1"/>
</dbReference>
<dbReference type="AlphaFoldDB" id="A0A078AUR0"/>
<dbReference type="PANTHER" id="PTHR12400:SF21">
    <property type="entry name" value="KINASE"/>
    <property type="match status" value="1"/>
</dbReference>
<dbReference type="GO" id="GO:0000828">
    <property type="term" value="F:inositol hexakisphosphate kinase activity"/>
    <property type="evidence" value="ECO:0007669"/>
    <property type="project" value="TreeGrafter"/>
</dbReference>
<name>A0A078AUR0_STYLE</name>
<dbReference type="Proteomes" id="UP000039865">
    <property type="component" value="Unassembled WGS sequence"/>
</dbReference>
<evidence type="ECO:0000313" key="6">
    <source>
        <dbReference type="Proteomes" id="UP000039865"/>
    </source>
</evidence>
<dbReference type="Pfam" id="PF03770">
    <property type="entry name" value="IPK"/>
    <property type="match status" value="1"/>
</dbReference>
<evidence type="ECO:0000256" key="1">
    <source>
        <dbReference type="ARBA" id="ARBA00007374"/>
    </source>
</evidence>
<dbReference type="GO" id="GO:0032958">
    <property type="term" value="P:inositol phosphate biosynthetic process"/>
    <property type="evidence" value="ECO:0007669"/>
    <property type="project" value="InterPro"/>
</dbReference>
<keyword evidence="6" id="KW-1185">Reference proteome</keyword>
<keyword evidence="2 4" id="KW-0808">Transferase</keyword>
<sequence>MESEQIQCQHQDTQQLHSTQLNKQLSIPIAQGVIYEDQNFISLQIFFKQISGHKYMFLDNDKNVCKMSNQQEIEFFSLKCPQALQAFVPQYKGNFFLRQGVDKLDLEEEFDISRYCPTTSVLSKSSSSSSIDSSFSIKDLQQLLEDESQNNIAQEILHKFLNPISSTPLNEYTADNLISSQILNKPVPNSDSIHSKELQIHLGTEQNQLTLSNSGQVEEQKKWKKNQITPEEYKMKIEKTLDELVSKQAWLGRLLKKTHKINFYDKPFICLENLTSPYKHPCMMDLKIGSVAYNPKKSQKQQLKILNSTSGCFSFRISGMEVYKTIDKRIIFRNKYWGRSIKRDEIHDSLGMFFYNGCCIRLNVVEEFIQRIKELKKVVLECKGFKFHSSSLLLVYDGYLADRYFQTNCENPEHQRFVNTFKKSTSSKQANIDSTTSSRTSYVDLRIIDFANFEYLPGIEAPDEDMIKGLDNLVGIFQKLLESPQIVLKS</sequence>
<dbReference type="PANTHER" id="PTHR12400">
    <property type="entry name" value="INOSITOL POLYPHOSPHATE KINASE"/>
    <property type="match status" value="1"/>
</dbReference>
<dbReference type="GO" id="GO:0046854">
    <property type="term" value="P:phosphatidylinositol phosphate biosynthetic process"/>
    <property type="evidence" value="ECO:0007669"/>
    <property type="project" value="TreeGrafter"/>
</dbReference>
<evidence type="ECO:0000256" key="3">
    <source>
        <dbReference type="ARBA" id="ARBA00022777"/>
    </source>
</evidence>
<keyword evidence="3 4" id="KW-0418">Kinase</keyword>
<proteinExistence type="inferred from homology"/>